<evidence type="ECO:0000313" key="4">
    <source>
        <dbReference type="Proteomes" id="UP000716291"/>
    </source>
</evidence>
<dbReference type="PROSITE" id="PS50217">
    <property type="entry name" value="BZIP"/>
    <property type="match status" value="1"/>
</dbReference>
<reference evidence="3" key="1">
    <citation type="journal article" date="2020" name="Microb. Genom.">
        <title>Genetic diversity of clinical and environmental Mucorales isolates obtained from an investigation of mucormycosis cases among solid organ transplant recipients.</title>
        <authorList>
            <person name="Nguyen M.H."/>
            <person name="Kaul D."/>
            <person name="Muto C."/>
            <person name="Cheng S.J."/>
            <person name="Richter R.A."/>
            <person name="Bruno V.M."/>
            <person name="Liu G."/>
            <person name="Beyhan S."/>
            <person name="Sundermann A.J."/>
            <person name="Mounaud S."/>
            <person name="Pasculle A.W."/>
            <person name="Nierman W.C."/>
            <person name="Driscoll E."/>
            <person name="Cumbie R."/>
            <person name="Clancy C.J."/>
            <person name="Dupont C.L."/>
        </authorList>
    </citation>
    <scope>NUCLEOTIDE SEQUENCE</scope>
    <source>
        <strain evidence="3">GL11</strain>
    </source>
</reference>
<sequence>MNRDKLTCWGLNANDLNDWLENDLRETKLLQRGSIVDEDRQYKEQIKERIQSILSSGDNHDKNKLSAIKLLLSLKSTQQPTSRKRPIDEPMEVILKRQRNTDAARRSRLRKTLRMESLENRVQELNKENEQLRVKVAVLESKVNHISEKESRNRQRVLELEAQLASVHQQLLLDSKAATIN</sequence>
<accession>A0A9P6WZ81</accession>
<name>A0A9P6WZ81_RHIOR</name>
<dbReference type="SMART" id="SM00338">
    <property type="entry name" value="BRLZ"/>
    <property type="match status" value="1"/>
</dbReference>
<keyword evidence="4" id="KW-1185">Reference proteome</keyword>
<evidence type="ECO:0000313" key="3">
    <source>
        <dbReference type="EMBL" id="KAG1301916.1"/>
    </source>
</evidence>
<protein>
    <recommendedName>
        <fullName evidence="2">BZIP domain-containing protein</fullName>
    </recommendedName>
</protein>
<dbReference type="Proteomes" id="UP000716291">
    <property type="component" value="Unassembled WGS sequence"/>
</dbReference>
<dbReference type="SUPFAM" id="SSF57959">
    <property type="entry name" value="Leucine zipper domain"/>
    <property type="match status" value="1"/>
</dbReference>
<dbReference type="PROSITE" id="PS00036">
    <property type="entry name" value="BZIP_BASIC"/>
    <property type="match status" value="1"/>
</dbReference>
<feature type="coiled-coil region" evidence="1">
    <location>
        <begin position="108"/>
        <end position="149"/>
    </location>
</feature>
<organism evidence="3 4">
    <name type="scientific">Rhizopus oryzae</name>
    <name type="common">Mucormycosis agent</name>
    <name type="synonym">Rhizopus arrhizus var. delemar</name>
    <dbReference type="NCBI Taxonomy" id="64495"/>
    <lineage>
        <taxon>Eukaryota</taxon>
        <taxon>Fungi</taxon>
        <taxon>Fungi incertae sedis</taxon>
        <taxon>Mucoromycota</taxon>
        <taxon>Mucoromycotina</taxon>
        <taxon>Mucoromycetes</taxon>
        <taxon>Mucorales</taxon>
        <taxon>Mucorineae</taxon>
        <taxon>Rhizopodaceae</taxon>
        <taxon>Rhizopus</taxon>
    </lineage>
</organism>
<evidence type="ECO:0000259" key="2">
    <source>
        <dbReference type="PROSITE" id="PS50217"/>
    </source>
</evidence>
<dbReference type="OrthoDB" id="2257100at2759"/>
<dbReference type="Gene3D" id="3.30.160.60">
    <property type="entry name" value="Classic Zinc Finger"/>
    <property type="match status" value="1"/>
</dbReference>
<evidence type="ECO:0000256" key="1">
    <source>
        <dbReference type="SAM" id="Coils"/>
    </source>
</evidence>
<dbReference type="GO" id="GO:0003700">
    <property type="term" value="F:DNA-binding transcription factor activity"/>
    <property type="evidence" value="ECO:0007669"/>
    <property type="project" value="InterPro"/>
</dbReference>
<dbReference type="InterPro" id="IPR046347">
    <property type="entry name" value="bZIP_sf"/>
</dbReference>
<dbReference type="AlphaFoldDB" id="A0A9P6WZ81"/>
<dbReference type="EMBL" id="JAANQT010002743">
    <property type="protein sequence ID" value="KAG1301916.1"/>
    <property type="molecule type" value="Genomic_DNA"/>
</dbReference>
<comment type="caution">
    <text evidence="3">The sequence shown here is derived from an EMBL/GenBank/DDBJ whole genome shotgun (WGS) entry which is preliminary data.</text>
</comment>
<feature type="domain" description="BZIP" evidence="2">
    <location>
        <begin position="96"/>
        <end position="146"/>
    </location>
</feature>
<keyword evidence="1" id="KW-0175">Coiled coil</keyword>
<dbReference type="Pfam" id="PF07716">
    <property type="entry name" value="bZIP_2"/>
    <property type="match status" value="1"/>
</dbReference>
<dbReference type="CDD" id="cd12193">
    <property type="entry name" value="bZIP_GCN4"/>
    <property type="match status" value="1"/>
</dbReference>
<proteinExistence type="predicted"/>
<gene>
    <name evidence="3" type="ORF">G6F64_011380</name>
</gene>
<dbReference type="InterPro" id="IPR004827">
    <property type="entry name" value="bZIP"/>
</dbReference>